<reference evidence="2 3" key="1">
    <citation type="submission" date="2014-03" db="EMBL/GenBank/DDBJ databases">
        <authorList>
            <person name="Warren W."/>
            <person name="Wilson R.K."/>
        </authorList>
    </citation>
    <scope>NUCLEOTIDE SEQUENCE</scope>
</reference>
<reference evidence="2" key="2">
    <citation type="submission" date="2025-08" db="UniProtKB">
        <authorList>
            <consortium name="Ensembl"/>
        </authorList>
    </citation>
    <scope>IDENTIFICATION</scope>
</reference>
<dbReference type="Bgee" id="ENSCSAG00000017184">
    <property type="expression patterns" value="Expressed in fibroblast"/>
</dbReference>
<protein>
    <submittedName>
        <fullName evidence="2">Uncharacterized protein</fullName>
    </submittedName>
</protein>
<evidence type="ECO:0000313" key="3">
    <source>
        <dbReference type="Proteomes" id="UP000029965"/>
    </source>
</evidence>
<dbReference type="AlphaFoldDB" id="A0A0D9RX82"/>
<evidence type="ECO:0000256" key="1">
    <source>
        <dbReference type="SAM" id="MobiDB-lite"/>
    </source>
</evidence>
<proteinExistence type="predicted"/>
<sequence>MPGPSGRRRTGMRSIPWCGTSAQRGLSSATCPPSGANPAGTGRSLGSPAQTPPPTNADYRSGAHGTLGGAAPAWPTEKSFQDAPRTLSPGACQADVHPTQMVSSSCRFLSIRNPIKEGKK</sequence>
<accession>A0A0D9RX82</accession>
<keyword evidence="3" id="KW-1185">Reference proteome</keyword>
<feature type="region of interest" description="Disordered" evidence="1">
    <location>
        <begin position="1"/>
        <end position="120"/>
    </location>
</feature>
<dbReference type="Proteomes" id="UP000029965">
    <property type="component" value="Chromosome 29"/>
</dbReference>
<dbReference type="Ensembl" id="ENSCSAT00000015277.1">
    <property type="protein sequence ID" value="ENSCSAP00000013221.1"/>
    <property type="gene ID" value="ENSCSAG00000017184.1"/>
</dbReference>
<feature type="compositionally biased region" description="Basic residues" evidence="1">
    <location>
        <begin position="1"/>
        <end position="11"/>
    </location>
</feature>
<reference evidence="2" key="3">
    <citation type="submission" date="2025-09" db="UniProtKB">
        <authorList>
            <consortium name="Ensembl"/>
        </authorList>
    </citation>
    <scope>IDENTIFICATION</scope>
</reference>
<evidence type="ECO:0000313" key="2">
    <source>
        <dbReference type="Ensembl" id="ENSCSAP00000013221.1"/>
    </source>
</evidence>
<feature type="compositionally biased region" description="Polar residues" evidence="1">
    <location>
        <begin position="20"/>
        <end position="31"/>
    </location>
</feature>
<dbReference type="EMBL" id="AQIB01128919">
    <property type="status" value="NOT_ANNOTATED_CDS"/>
    <property type="molecule type" value="Genomic_DNA"/>
</dbReference>
<name>A0A0D9RX82_CHLSB</name>
<organism evidence="2 3">
    <name type="scientific">Chlorocebus sabaeus</name>
    <name type="common">Green monkey</name>
    <name type="synonym">Simia sabaea</name>
    <dbReference type="NCBI Taxonomy" id="60711"/>
    <lineage>
        <taxon>Eukaryota</taxon>
        <taxon>Metazoa</taxon>
        <taxon>Chordata</taxon>
        <taxon>Craniata</taxon>
        <taxon>Vertebrata</taxon>
        <taxon>Euteleostomi</taxon>
        <taxon>Mammalia</taxon>
        <taxon>Eutheria</taxon>
        <taxon>Euarchontoglires</taxon>
        <taxon>Primates</taxon>
        <taxon>Haplorrhini</taxon>
        <taxon>Catarrhini</taxon>
        <taxon>Cercopithecidae</taxon>
        <taxon>Cercopithecinae</taxon>
        <taxon>Chlorocebus</taxon>
    </lineage>
</organism>